<comment type="cofactor">
    <cofactor evidence="1">
        <name>pyridoxal 5'-phosphate</name>
        <dbReference type="ChEBI" id="CHEBI:597326"/>
    </cofactor>
</comment>
<dbReference type="InterPro" id="IPR050214">
    <property type="entry name" value="Cys_Synth/Cystath_Beta-Synth"/>
</dbReference>
<dbReference type="Pfam" id="PF00291">
    <property type="entry name" value="PALP"/>
    <property type="match status" value="1"/>
</dbReference>
<reference evidence="3 6" key="2">
    <citation type="submission" date="2020-08" db="EMBL/GenBank/DDBJ databases">
        <title>Genomic Encyclopedia of Type Strains, Phase IV (KMG-IV): sequencing the most valuable type-strain genomes for metagenomic binning, comparative biology and taxonomic classification.</title>
        <authorList>
            <person name="Goeker M."/>
        </authorList>
    </citation>
    <scope>NUCLEOTIDE SEQUENCE [LARGE SCALE GENOMIC DNA]</scope>
    <source>
        <strain evidence="3 6">DSM 12421</strain>
    </source>
</reference>
<protein>
    <submittedName>
        <fullName evidence="3">Cysteine synthase A</fullName>
        <ecNumber evidence="3">2.5.1.47</ecNumber>
    </submittedName>
    <submittedName>
        <fullName evidence="4">Pyridoxal-phosphate dependent enzyme</fullName>
    </submittedName>
</protein>
<feature type="domain" description="Tryptophan synthase beta chain-like PALP" evidence="2">
    <location>
        <begin position="17"/>
        <end position="285"/>
    </location>
</feature>
<evidence type="ECO:0000313" key="6">
    <source>
        <dbReference type="Proteomes" id="UP000582213"/>
    </source>
</evidence>
<keyword evidence="5" id="KW-1185">Reference proteome</keyword>
<dbReference type="InterPro" id="IPR036052">
    <property type="entry name" value="TrpB-like_PALP_sf"/>
</dbReference>
<dbReference type="SUPFAM" id="SSF53686">
    <property type="entry name" value="Tryptophan synthase beta subunit-like PLP-dependent enzymes"/>
    <property type="match status" value="1"/>
</dbReference>
<dbReference type="PANTHER" id="PTHR10314">
    <property type="entry name" value="CYSTATHIONINE BETA-SYNTHASE"/>
    <property type="match status" value="1"/>
</dbReference>
<dbReference type="EC" id="2.5.1.47" evidence="3"/>
<evidence type="ECO:0000313" key="4">
    <source>
        <dbReference type="EMBL" id="QGR17092.1"/>
    </source>
</evidence>
<sequence>MSSKEVHVFENAIDLMQGMWPTPLLKLNIGNDVWAKLEFYNPFSHSIKDRTALFLFKEAIKQNAKSIVEATSGNTGIALSALSSIFKINFTVFIPSTAPSSFKVLMKILGANVISAGNSTTELLPLVKKLSEFNGYTHLDQFHNEINVLAHYETTAKEIDEQTKVSGIKVKRIIATMGTAGHIVGIAKYFKEKYGDDVEIIGVEPAQGERIPGIKRVTDDKDNKFLKIAKIDKIIEIKFREAVEGVIDVARNDGILIGLSSGATVSAYKKVIRESKGEGATILIFPDDAFKYVNELEEYV</sequence>
<keyword evidence="3" id="KW-0808">Transferase</keyword>
<name>A0A650CH09_SULOH</name>
<dbReference type="AlphaFoldDB" id="A0A650CH09"/>
<evidence type="ECO:0000259" key="2">
    <source>
        <dbReference type="Pfam" id="PF00291"/>
    </source>
</evidence>
<dbReference type="CDD" id="cd01561">
    <property type="entry name" value="CBS_like"/>
    <property type="match status" value="1"/>
</dbReference>
<evidence type="ECO:0000256" key="1">
    <source>
        <dbReference type="ARBA" id="ARBA00001933"/>
    </source>
</evidence>
<accession>A0A650CH09</accession>
<dbReference type="InterPro" id="IPR001216">
    <property type="entry name" value="P-phosphate_BS"/>
</dbReference>
<dbReference type="EMBL" id="CP045484">
    <property type="protein sequence ID" value="QGR17092.1"/>
    <property type="molecule type" value="Genomic_DNA"/>
</dbReference>
<gene>
    <name evidence="4" type="ORF">D1869_07780</name>
    <name evidence="3" type="ORF">HNQ62_000175</name>
</gene>
<dbReference type="KEGG" id="soh:D1869_07780"/>
<dbReference type="GO" id="GO:0004124">
    <property type="term" value="F:cysteine synthase activity"/>
    <property type="evidence" value="ECO:0007669"/>
    <property type="project" value="UniProtKB-EC"/>
</dbReference>
<organism evidence="4 5">
    <name type="scientific">Sulfurisphaera ohwakuensis</name>
    <dbReference type="NCBI Taxonomy" id="69656"/>
    <lineage>
        <taxon>Archaea</taxon>
        <taxon>Thermoproteota</taxon>
        <taxon>Thermoprotei</taxon>
        <taxon>Sulfolobales</taxon>
        <taxon>Sulfolobaceae</taxon>
        <taxon>Sulfurisphaera</taxon>
    </lineage>
</organism>
<evidence type="ECO:0000313" key="5">
    <source>
        <dbReference type="Proteomes" id="UP000427373"/>
    </source>
</evidence>
<dbReference type="Gene3D" id="3.40.50.1100">
    <property type="match status" value="2"/>
</dbReference>
<proteinExistence type="predicted"/>
<dbReference type="PROSITE" id="PS00901">
    <property type="entry name" value="CYS_SYNTHASE"/>
    <property type="match status" value="1"/>
</dbReference>
<dbReference type="EMBL" id="JACHFY010000001">
    <property type="protein sequence ID" value="MBB5252457.1"/>
    <property type="molecule type" value="Genomic_DNA"/>
</dbReference>
<evidence type="ECO:0000313" key="3">
    <source>
        <dbReference type="EMBL" id="MBB5252457.1"/>
    </source>
</evidence>
<reference evidence="4 5" key="1">
    <citation type="submission" date="2019-10" db="EMBL/GenBank/DDBJ databases">
        <title>Genome Sequences from Six Type Strain Members of the Archaeal Family Sulfolobaceae: Acidianus ambivalens, Acidianus infernus, Metallosphaera prunae, Stygiolobus azoricus, Sulfolobus metallicus, and Sulfurisphaera ohwakuensis.</title>
        <authorList>
            <person name="Counts J.A."/>
            <person name="Kelly R.M."/>
        </authorList>
    </citation>
    <scope>NUCLEOTIDE SEQUENCE [LARGE SCALE GENOMIC DNA]</scope>
    <source>
        <strain evidence="4 5">TA-1</strain>
    </source>
</reference>
<dbReference type="GO" id="GO:0006535">
    <property type="term" value="P:cysteine biosynthetic process from serine"/>
    <property type="evidence" value="ECO:0007669"/>
    <property type="project" value="InterPro"/>
</dbReference>
<dbReference type="Proteomes" id="UP000582213">
    <property type="component" value="Unassembled WGS sequence"/>
</dbReference>
<dbReference type="InterPro" id="IPR001926">
    <property type="entry name" value="TrpB-like_PALP"/>
</dbReference>
<dbReference type="Proteomes" id="UP000427373">
    <property type="component" value="Chromosome"/>
</dbReference>